<evidence type="ECO:0000313" key="3">
    <source>
        <dbReference type="EMBL" id="KAK0174432.1"/>
    </source>
</evidence>
<name>A0AA39KUR3_MICHY</name>
<reference evidence="3" key="2">
    <citation type="submission" date="2023-03" db="EMBL/GenBank/DDBJ databases">
        <authorList>
            <person name="Inwood S.N."/>
            <person name="Skelly J.G."/>
            <person name="Guhlin J."/>
            <person name="Harrop T.W.R."/>
            <person name="Goldson S.G."/>
            <person name="Dearden P.K."/>
        </authorList>
    </citation>
    <scope>NUCLEOTIDE SEQUENCE</scope>
    <source>
        <strain evidence="3">Lincoln</strain>
        <tissue evidence="3">Whole body</tissue>
    </source>
</reference>
<dbReference type="PANTHER" id="PTHR21104">
    <property type="entry name" value="FIBRONECTIN TYPE III DOMAIN-CONTAINING PROTEIN"/>
    <property type="match status" value="1"/>
</dbReference>
<feature type="region of interest" description="Disordered" evidence="1">
    <location>
        <begin position="160"/>
        <end position="182"/>
    </location>
</feature>
<dbReference type="Proteomes" id="UP001168972">
    <property type="component" value="Unassembled WGS sequence"/>
</dbReference>
<dbReference type="Pfam" id="PF16066">
    <property type="entry name" value="DUF4808"/>
    <property type="match status" value="1"/>
</dbReference>
<organism evidence="3 4">
    <name type="scientific">Microctonus hyperodae</name>
    <name type="common">Parasitoid wasp</name>
    <dbReference type="NCBI Taxonomy" id="165561"/>
    <lineage>
        <taxon>Eukaryota</taxon>
        <taxon>Metazoa</taxon>
        <taxon>Ecdysozoa</taxon>
        <taxon>Arthropoda</taxon>
        <taxon>Hexapoda</taxon>
        <taxon>Insecta</taxon>
        <taxon>Pterygota</taxon>
        <taxon>Neoptera</taxon>
        <taxon>Endopterygota</taxon>
        <taxon>Hymenoptera</taxon>
        <taxon>Apocrita</taxon>
        <taxon>Ichneumonoidea</taxon>
        <taxon>Braconidae</taxon>
        <taxon>Euphorinae</taxon>
        <taxon>Microctonus</taxon>
    </lineage>
</organism>
<proteinExistence type="predicted"/>
<comment type="caution">
    <text evidence="3">The sequence shown here is derived from an EMBL/GenBank/DDBJ whole genome shotgun (WGS) entry which is preliminary data.</text>
</comment>
<dbReference type="EMBL" id="JAQQBR010000006">
    <property type="protein sequence ID" value="KAK0174432.1"/>
    <property type="molecule type" value="Genomic_DNA"/>
</dbReference>
<evidence type="ECO:0000313" key="4">
    <source>
        <dbReference type="Proteomes" id="UP001168972"/>
    </source>
</evidence>
<dbReference type="PANTHER" id="PTHR21104:SF2">
    <property type="entry name" value="FIBRONECTIN TYPE-III DOMAIN-CONTAINING PROTEIN"/>
    <property type="match status" value="1"/>
</dbReference>
<dbReference type="AlphaFoldDB" id="A0AA39KUR3"/>
<reference evidence="3" key="1">
    <citation type="journal article" date="2023" name="bioRxiv">
        <title>Scaffold-level genome assemblies of two parasitoid biocontrol wasps reveal the parthenogenesis mechanism and an associated novel virus.</title>
        <authorList>
            <person name="Inwood S."/>
            <person name="Skelly J."/>
            <person name="Guhlin J."/>
            <person name="Harrop T."/>
            <person name="Goldson S."/>
            <person name="Dearden P."/>
        </authorList>
    </citation>
    <scope>NUCLEOTIDE SEQUENCE</scope>
    <source>
        <strain evidence="3">Lincoln</strain>
        <tissue evidence="3">Whole body</tissue>
    </source>
</reference>
<protein>
    <recommendedName>
        <fullName evidence="2">Fibronectin type III domain-containing protein</fullName>
    </recommendedName>
</protein>
<dbReference type="InterPro" id="IPR032073">
    <property type="entry name" value="FNDC5_C"/>
</dbReference>
<feature type="compositionally biased region" description="Basic and acidic residues" evidence="1">
    <location>
        <begin position="172"/>
        <end position="182"/>
    </location>
</feature>
<evidence type="ECO:0000256" key="1">
    <source>
        <dbReference type="SAM" id="MobiDB-lite"/>
    </source>
</evidence>
<evidence type="ECO:0000259" key="2">
    <source>
        <dbReference type="Pfam" id="PF16066"/>
    </source>
</evidence>
<accession>A0AA39KUR3</accession>
<feature type="domain" description="Fibronectin type III" evidence="2">
    <location>
        <begin position="1"/>
        <end position="62"/>
    </location>
</feature>
<sequence>MVLIVWAGAIALFFNRWGKIRMLLPYQPDYKEQLKVPGTGACAATTTTCTQHSSQHACSQNNNFFQPKTENFYNSLRKVVENDKLSLLITNKNSNSRLYYKFHRHSCEPDFTRPQQHHHRRMSPVGHLFHHQSTESETHSRNRDFSKRTMGASVETQHFGLPILSISEPSPPDERDRLDDYL</sequence>
<keyword evidence="4" id="KW-1185">Reference proteome</keyword>
<gene>
    <name evidence="3" type="ORF">PV327_010201</name>
</gene>